<keyword evidence="4" id="KW-1185">Reference proteome</keyword>
<evidence type="ECO:0000313" key="3">
    <source>
        <dbReference type="EMBL" id="KAF3852215.1"/>
    </source>
</evidence>
<feature type="compositionally biased region" description="Basic and acidic residues" evidence="2">
    <location>
        <begin position="251"/>
        <end position="301"/>
    </location>
</feature>
<reference evidence="3 4" key="1">
    <citation type="submission" date="2020-03" db="EMBL/GenBank/DDBJ databases">
        <title>Dissostichus mawsoni Genome sequencing and assembly.</title>
        <authorList>
            <person name="Park H."/>
        </authorList>
    </citation>
    <scope>NUCLEOTIDE SEQUENCE [LARGE SCALE GENOMIC DNA]</scope>
    <source>
        <strain evidence="3">DM0001</strain>
        <tissue evidence="3">Muscle</tissue>
    </source>
</reference>
<dbReference type="InterPro" id="IPR004882">
    <property type="entry name" value="Luc7-rel"/>
</dbReference>
<dbReference type="GO" id="GO:0006376">
    <property type="term" value="P:mRNA splice site recognition"/>
    <property type="evidence" value="ECO:0007669"/>
    <property type="project" value="InterPro"/>
</dbReference>
<evidence type="ECO:0000256" key="1">
    <source>
        <dbReference type="ARBA" id="ARBA00005655"/>
    </source>
</evidence>
<dbReference type="GO" id="GO:0005685">
    <property type="term" value="C:U1 snRNP"/>
    <property type="evidence" value="ECO:0007669"/>
    <property type="project" value="InterPro"/>
</dbReference>
<dbReference type="Pfam" id="PF03194">
    <property type="entry name" value="LUC7"/>
    <property type="match status" value="1"/>
</dbReference>
<dbReference type="EMBL" id="JAAKFY010000009">
    <property type="protein sequence ID" value="KAF3852215.1"/>
    <property type="molecule type" value="Genomic_DNA"/>
</dbReference>
<feature type="compositionally biased region" description="Basic residues" evidence="2">
    <location>
        <begin position="482"/>
        <end position="506"/>
    </location>
</feature>
<dbReference type="GO" id="GO:0003729">
    <property type="term" value="F:mRNA binding"/>
    <property type="evidence" value="ECO:0007669"/>
    <property type="project" value="InterPro"/>
</dbReference>
<evidence type="ECO:0000313" key="4">
    <source>
        <dbReference type="Proteomes" id="UP000518266"/>
    </source>
</evidence>
<dbReference type="PANTHER" id="PTHR12375">
    <property type="entry name" value="RNA-BINDING PROTEIN LUC7-RELATED"/>
    <property type="match status" value="1"/>
</dbReference>
<feature type="compositionally biased region" description="Basic and acidic residues" evidence="2">
    <location>
        <begin position="323"/>
        <end position="481"/>
    </location>
</feature>
<protein>
    <recommendedName>
        <fullName evidence="5">RNA-binding protein Luc7-like 2</fullName>
    </recommendedName>
</protein>
<evidence type="ECO:0000256" key="2">
    <source>
        <dbReference type="SAM" id="MobiDB-lite"/>
    </source>
</evidence>
<feature type="region of interest" description="Disordered" evidence="2">
    <location>
        <begin position="251"/>
        <end position="585"/>
    </location>
</feature>
<evidence type="ECO:0008006" key="5">
    <source>
        <dbReference type="Google" id="ProtNLM"/>
    </source>
</evidence>
<feature type="compositionally biased region" description="Basic and acidic residues" evidence="2">
    <location>
        <begin position="557"/>
        <end position="585"/>
    </location>
</feature>
<dbReference type="OrthoDB" id="153872at2759"/>
<proteinExistence type="inferred from homology"/>
<feature type="compositionally biased region" description="Basic and acidic residues" evidence="2">
    <location>
        <begin position="507"/>
        <end position="517"/>
    </location>
</feature>
<gene>
    <name evidence="3" type="ORF">F7725_005570</name>
</gene>
<comment type="caution">
    <text evidence="3">The sequence shown here is derived from an EMBL/GenBank/DDBJ whole genome shotgun (WGS) entry which is preliminary data.</text>
</comment>
<sequence length="585" mass="67422">MSAQAQMRAMLDQLMGTGRDGDSMRQRIKFSDERVCKSHLLDSCPHDILSGTRMDLGECMKVHDLALRADYEIASKEQEYFFELDAAEHLQSFIADCDRRTELAKKRLVETQDEISAEVAAKQFIYFSVSPAAIKKAERVHELNEEIGKLLARAEQLGGEGNVDEAQEVLEMVEKTRGLKKEAEDVYRNSMPASSFQQQKLRVCEVCSAYLGLHDNDRRLADHFGGKLHIGFIEIREKLEKLRKAVIEKQERMRTRRREEREKDDEKEREWEVEREKEREQEREQTWEREREKAEKVEISKWRTLQGRGTSSSHHSRRHRSSRSREEAGERAGERAGDRAVDRAVDRSGDRAVDRSGDRAVDRSGERAVDRSGDRAVDRSGERAVDRSGERAVDRSGDRAVDRSGERPVDRSGERPVDRSGERPVDRSGERPVDRSGERPVDRSGERPVDRSGDRAVDRSGDRAVDRSGDRAGERSGDRDRERKHRHKERHRSRSHSHRSKRKRSSRERSSHTRDGEPSPSQDKGRVGAAVEGWREDKAESGEWEDREKSPPTVDTARNERERERSLSLERDRRSSSEERESGEI</sequence>
<dbReference type="Proteomes" id="UP000518266">
    <property type="component" value="Unassembled WGS sequence"/>
</dbReference>
<accession>A0A7J5YRX8</accession>
<feature type="compositionally biased region" description="Basic and acidic residues" evidence="2">
    <location>
        <begin position="533"/>
        <end position="550"/>
    </location>
</feature>
<organism evidence="3 4">
    <name type="scientific">Dissostichus mawsoni</name>
    <name type="common">Antarctic cod</name>
    <dbReference type="NCBI Taxonomy" id="36200"/>
    <lineage>
        <taxon>Eukaryota</taxon>
        <taxon>Metazoa</taxon>
        <taxon>Chordata</taxon>
        <taxon>Craniata</taxon>
        <taxon>Vertebrata</taxon>
        <taxon>Euteleostomi</taxon>
        <taxon>Actinopterygii</taxon>
        <taxon>Neopterygii</taxon>
        <taxon>Teleostei</taxon>
        <taxon>Neoteleostei</taxon>
        <taxon>Acanthomorphata</taxon>
        <taxon>Eupercaria</taxon>
        <taxon>Perciformes</taxon>
        <taxon>Notothenioidei</taxon>
        <taxon>Nototheniidae</taxon>
        <taxon>Dissostichus</taxon>
    </lineage>
</organism>
<dbReference type="AlphaFoldDB" id="A0A7J5YRX8"/>
<comment type="similarity">
    <text evidence="1">Belongs to the Luc7 family.</text>
</comment>
<name>A0A7J5YRX8_DISMA</name>